<dbReference type="EMBL" id="GBXM01068812">
    <property type="protein sequence ID" value="JAH39765.1"/>
    <property type="molecule type" value="Transcribed_RNA"/>
</dbReference>
<proteinExistence type="predicted"/>
<protein>
    <submittedName>
        <fullName evidence="1">Uncharacterized protein</fullName>
    </submittedName>
</protein>
<organism evidence="1">
    <name type="scientific">Anguilla anguilla</name>
    <name type="common">European freshwater eel</name>
    <name type="synonym">Muraena anguilla</name>
    <dbReference type="NCBI Taxonomy" id="7936"/>
    <lineage>
        <taxon>Eukaryota</taxon>
        <taxon>Metazoa</taxon>
        <taxon>Chordata</taxon>
        <taxon>Craniata</taxon>
        <taxon>Vertebrata</taxon>
        <taxon>Euteleostomi</taxon>
        <taxon>Actinopterygii</taxon>
        <taxon>Neopterygii</taxon>
        <taxon>Teleostei</taxon>
        <taxon>Anguilliformes</taxon>
        <taxon>Anguillidae</taxon>
        <taxon>Anguilla</taxon>
    </lineage>
</organism>
<accession>A0A0E9SGH9</accession>
<sequence length="53" mass="6417">MHYTDQWYSHQVTRSISCMFLAHSNFQGHYGKTTTIRQTMITTTEQRRQKHDK</sequence>
<reference evidence="1" key="2">
    <citation type="journal article" date="2015" name="Fish Shellfish Immunol.">
        <title>Early steps in the European eel (Anguilla anguilla)-Vibrio vulnificus interaction in the gills: Role of the RtxA13 toxin.</title>
        <authorList>
            <person name="Callol A."/>
            <person name="Pajuelo D."/>
            <person name="Ebbesson L."/>
            <person name="Teles M."/>
            <person name="MacKenzie S."/>
            <person name="Amaro C."/>
        </authorList>
    </citation>
    <scope>NUCLEOTIDE SEQUENCE</scope>
</reference>
<name>A0A0E9SGH9_ANGAN</name>
<dbReference type="AlphaFoldDB" id="A0A0E9SGH9"/>
<reference evidence="1" key="1">
    <citation type="submission" date="2014-11" db="EMBL/GenBank/DDBJ databases">
        <authorList>
            <person name="Amaro Gonzalez C."/>
        </authorList>
    </citation>
    <scope>NUCLEOTIDE SEQUENCE</scope>
</reference>
<evidence type="ECO:0000313" key="1">
    <source>
        <dbReference type="EMBL" id="JAH39765.1"/>
    </source>
</evidence>